<name>A0AC35FHX0_9BILA</name>
<accession>A0AC35FHX0</accession>
<evidence type="ECO:0000313" key="2">
    <source>
        <dbReference type="WBParaSite" id="PS1159_v2.g17635.t1"/>
    </source>
</evidence>
<proteinExistence type="predicted"/>
<evidence type="ECO:0000313" key="1">
    <source>
        <dbReference type="Proteomes" id="UP000887580"/>
    </source>
</evidence>
<dbReference type="WBParaSite" id="PS1159_v2.g17635.t1">
    <property type="protein sequence ID" value="PS1159_v2.g17635.t1"/>
    <property type="gene ID" value="PS1159_v2.g17635"/>
</dbReference>
<dbReference type="Proteomes" id="UP000887580">
    <property type="component" value="Unplaced"/>
</dbReference>
<sequence length="116" mass="12865">MSASKFLSFLILASIVSFTVAVLCRTGVDTVEGPTVDCLSNQCLNTTSPESTVYSCDYSKVCDMIRLKDECIREGDKIICCCYSDECNFGSPFNSAYLYSSMIQIRSLDAHIHPLY</sequence>
<organism evidence="1 2">
    <name type="scientific">Panagrolaimus sp. PS1159</name>
    <dbReference type="NCBI Taxonomy" id="55785"/>
    <lineage>
        <taxon>Eukaryota</taxon>
        <taxon>Metazoa</taxon>
        <taxon>Ecdysozoa</taxon>
        <taxon>Nematoda</taxon>
        <taxon>Chromadorea</taxon>
        <taxon>Rhabditida</taxon>
        <taxon>Tylenchina</taxon>
        <taxon>Panagrolaimomorpha</taxon>
        <taxon>Panagrolaimoidea</taxon>
        <taxon>Panagrolaimidae</taxon>
        <taxon>Panagrolaimus</taxon>
    </lineage>
</organism>
<reference evidence="2" key="1">
    <citation type="submission" date="2022-11" db="UniProtKB">
        <authorList>
            <consortium name="WormBaseParasite"/>
        </authorList>
    </citation>
    <scope>IDENTIFICATION</scope>
</reference>
<protein>
    <submittedName>
        <fullName evidence="2">Plethodontid modulating factor</fullName>
    </submittedName>
</protein>